<organism evidence="7 8">
    <name type="scientific">Pajaroellobacter abortibovis</name>
    <dbReference type="NCBI Taxonomy" id="1882918"/>
    <lineage>
        <taxon>Bacteria</taxon>
        <taxon>Pseudomonadati</taxon>
        <taxon>Myxococcota</taxon>
        <taxon>Polyangia</taxon>
        <taxon>Polyangiales</taxon>
        <taxon>Polyangiaceae</taxon>
    </lineage>
</organism>
<keyword evidence="8" id="KW-1185">Reference proteome</keyword>
<dbReference type="KEGG" id="pabo:BCY86_03100"/>
<gene>
    <name evidence="7" type="ORF">BCY86_03100</name>
</gene>
<evidence type="ECO:0008006" key="9">
    <source>
        <dbReference type="Google" id="ProtNLM"/>
    </source>
</evidence>
<keyword evidence="5 6" id="KW-0472">Membrane</keyword>
<dbReference type="GO" id="GO:0005886">
    <property type="term" value="C:plasma membrane"/>
    <property type="evidence" value="ECO:0007669"/>
    <property type="project" value="UniProtKB-SubCell"/>
</dbReference>
<feature type="transmembrane region" description="Helical" evidence="6">
    <location>
        <begin position="6"/>
        <end position="27"/>
    </location>
</feature>
<dbReference type="CDD" id="cd06574">
    <property type="entry name" value="TM_PBP1_branched-chain-AA_like"/>
    <property type="match status" value="1"/>
</dbReference>
<feature type="transmembrane region" description="Helical" evidence="6">
    <location>
        <begin position="225"/>
        <end position="246"/>
    </location>
</feature>
<comment type="subcellular location">
    <subcellularLocation>
        <location evidence="1">Cell membrane</location>
        <topology evidence="1">Multi-pass membrane protein</topology>
    </subcellularLocation>
</comment>
<evidence type="ECO:0000256" key="6">
    <source>
        <dbReference type="SAM" id="Phobius"/>
    </source>
</evidence>
<dbReference type="EMBL" id="CP016908">
    <property type="protein sequence ID" value="APS00863.1"/>
    <property type="molecule type" value="Genomic_DNA"/>
</dbReference>
<evidence type="ECO:0000256" key="3">
    <source>
        <dbReference type="ARBA" id="ARBA00022692"/>
    </source>
</evidence>
<dbReference type="STRING" id="1882918.BCY86_03100"/>
<dbReference type="AlphaFoldDB" id="A0A1L6MZ97"/>
<feature type="transmembrane region" description="Helical" evidence="6">
    <location>
        <begin position="39"/>
        <end position="56"/>
    </location>
</feature>
<dbReference type="PANTHER" id="PTHR32196">
    <property type="entry name" value="ABC TRANSPORTER PERMEASE PROTEIN YPHD-RELATED-RELATED"/>
    <property type="match status" value="1"/>
</dbReference>
<accession>A0A1L6MZ97</accession>
<evidence type="ECO:0000256" key="2">
    <source>
        <dbReference type="ARBA" id="ARBA00022475"/>
    </source>
</evidence>
<protein>
    <recommendedName>
        <fullName evidence="9">ABC transporter permease</fullName>
    </recommendedName>
</protein>
<keyword evidence="4 6" id="KW-1133">Transmembrane helix</keyword>
<dbReference type="PANTHER" id="PTHR32196:SF69">
    <property type="entry name" value="BRANCHED-CHAIN AMINO ACID TRANSPORT SYSTEM, PERMEASE PROTEIN"/>
    <property type="match status" value="1"/>
</dbReference>
<evidence type="ECO:0000256" key="4">
    <source>
        <dbReference type="ARBA" id="ARBA00022989"/>
    </source>
</evidence>
<evidence type="ECO:0000256" key="5">
    <source>
        <dbReference type="ARBA" id="ARBA00023136"/>
    </source>
</evidence>
<name>A0A1L6MZ97_9BACT</name>
<feature type="transmembrane region" description="Helical" evidence="6">
    <location>
        <begin position="126"/>
        <end position="153"/>
    </location>
</feature>
<keyword evidence="3 6" id="KW-0812">Transmembrane</keyword>
<dbReference type="Proteomes" id="UP000185544">
    <property type="component" value="Chromosome"/>
</dbReference>
<evidence type="ECO:0000256" key="1">
    <source>
        <dbReference type="ARBA" id="ARBA00004651"/>
    </source>
</evidence>
<evidence type="ECO:0000313" key="8">
    <source>
        <dbReference type="Proteomes" id="UP000185544"/>
    </source>
</evidence>
<feature type="transmembrane region" description="Helical" evidence="6">
    <location>
        <begin position="88"/>
        <end position="106"/>
    </location>
</feature>
<dbReference type="Pfam" id="PF02653">
    <property type="entry name" value="BPD_transp_2"/>
    <property type="match status" value="1"/>
</dbReference>
<sequence>MNGAQLLGATETGLFYALVSLAAWITLRVIQFPDLTVDGTFTLGAAVTAVTLAAGIHPVLALFLSTLASCCAGLMTALLHVKAKIPGLMASILVTTGLYSINMRIMGKPNVSIDMDLLTGSQELALSASAVLFLILFLYWLFLSNFGLAIRAIGINPKVCPAYGIKLETMQETALSLSNAIVNFTGGCFAIAQGFSHISMGTDIIVVGSAAVMIGEAICGKDNLLLTLIGCVLSSILYRIGVGFALNAHAISLQPSDTNLITAILIVMMINRPRTS</sequence>
<dbReference type="InterPro" id="IPR001851">
    <property type="entry name" value="ABC_transp_permease"/>
</dbReference>
<dbReference type="GO" id="GO:0022857">
    <property type="term" value="F:transmembrane transporter activity"/>
    <property type="evidence" value="ECO:0007669"/>
    <property type="project" value="InterPro"/>
</dbReference>
<evidence type="ECO:0000313" key="7">
    <source>
        <dbReference type="EMBL" id="APS00863.1"/>
    </source>
</evidence>
<reference evidence="7 8" key="1">
    <citation type="submission" date="2016-08" db="EMBL/GenBank/DDBJ databases">
        <title>Identification and validation of antigenic proteins from Pajaroellobacter abortibovis using de-novo genome sequence assembly and reverse vaccinology.</title>
        <authorList>
            <person name="Welly B.T."/>
            <person name="Miller M.R."/>
            <person name="Stott J.L."/>
            <person name="Blanchard M.T."/>
            <person name="Islas-Trejo A.D."/>
            <person name="O'Rourke S.M."/>
            <person name="Young A.E."/>
            <person name="Medrano J.F."/>
            <person name="Van Eenennaam A.L."/>
        </authorList>
    </citation>
    <scope>NUCLEOTIDE SEQUENCE [LARGE SCALE GENOMIC DNA]</scope>
    <source>
        <strain evidence="7 8">BTF92-0548A/99-0131</strain>
    </source>
</reference>
<proteinExistence type="predicted"/>
<keyword evidence="2" id="KW-1003">Cell membrane</keyword>